<proteinExistence type="inferred from homology"/>
<dbReference type="RefSeq" id="WP_118365532.1">
    <property type="nucleotide sequence ID" value="NZ_CAUFDR010000067.1"/>
</dbReference>
<evidence type="ECO:0000313" key="3">
    <source>
        <dbReference type="EMBL" id="RHM11661.1"/>
    </source>
</evidence>
<dbReference type="EMBL" id="QRPK01000020">
    <property type="protein sequence ID" value="RHM11661.1"/>
    <property type="molecule type" value="Genomic_DNA"/>
</dbReference>
<organism evidence="3 4">
    <name type="scientific">Amedibacillus dolichus</name>
    <dbReference type="NCBI Taxonomy" id="31971"/>
    <lineage>
        <taxon>Bacteria</taxon>
        <taxon>Bacillati</taxon>
        <taxon>Bacillota</taxon>
        <taxon>Erysipelotrichia</taxon>
        <taxon>Erysipelotrichales</taxon>
        <taxon>Erysipelotrichaceae</taxon>
        <taxon>Amedibacillus</taxon>
    </lineage>
</organism>
<dbReference type="PANTHER" id="PTHR43736">
    <property type="entry name" value="ADP-RIBOSE PYROPHOSPHATASE"/>
    <property type="match status" value="1"/>
</dbReference>
<dbReference type="InterPro" id="IPR000086">
    <property type="entry name" value="NUDIX_hydrolase_dom"/>
</dbReference>
<dbReference type="Gene3D" id="3.90.79.10">
    <property type="entry name" value="Nucleoside Triphosphate Pyrophosphohydrolase"/>
    <property type="match status" value="1"/>
</dbReference>
<sequence length="191" mass="22473">MEVYEQIQRYEPFDEQESRDRKQILDYMRRYSNIYERTNEIAHMTSSAWIINPSATHVLMVYHNIYDSWSWCGGHSDGEKDLLKNALKEGKEETGVKKLSPLLKDIFSIEVLSVAEHIKNGKRIKAHKHLNVTYLCVGDEEELLRCKPDENSGVKWIAIDELEAYVKEEHMLPIYRKLIAKQRLLSKKHII</sequence>
<dbReference type="SUPFAM" id="SSF55811">
    <property type="entry name" value="Nudix"/>
    <property type="match status" value="1"/>
</dbReference>
<dbReference type="PROSITE" id="PS51462">
    <property type="entry name" value="NUDIX"/>
    <property type="match status" value="1"/>
</dbReference>
<evidence type="ECO:0000259" key="2">
    <source>
        <dbReference type="PROSITE" id="PS51462"/>
    </source>
</evidence>
<accession>A0A415PFY2</accession>
<evidence type="ECO:0000313" key="4">
    <source>
        <dbReference type="Proteomes" id="UP000284868"/>
    </source>
</evidence>
<dbReference type="InterPro" id="IPR015797">
    <property type="entry name" value="NUDIX_hydrolase-like_dom_sf"/>
</dbReference>
<reference evidence="3 4" key="1">
    <citation type="submission" date="2018-08" db="EMBL/GenBank/DDBJ databases">
        <title>A genome reference for cultivated species of the human gut microbiota.</title>
        <authorList>
            <person name="Zou Y."/>
            <person name="Xue W."/>
            <person name="Luo G."/>
        </authorList>
    </citation>
    <scope>NUCLEOTIDE SEQUENCE [LARGE SCALE GENOMIC DNA]</scope>
    <source>
        <strain evidence="3 4">AF35-6BH</strain>
    </source>
</reference>
<comment type="caution">
    <text evidence="3">The sequence shown here is derived from an EMBL/GenBank/DDBJ whole genome shotgun (WGS) entry which is preliminary data.</text>
</comment>
<dbReference type="Pfam" id="PF00293">
    <property type="entry name" value="NUDIX"/>
    <property type="match status" value="1"/>
</dbReference>
<feature type="domain" description="Nudix hydrolase" evidence="2">
    <location>
        <begin position="41"/>
        <end position="185"/>
    </location>
</feature>
<dbReference type="Proteomes" id="UP000284868">
    <property type="component" value="Unassembled WGS sequence"/>
</dbReference>
<dbReference type="OrthoDB" id="9787880at2"/>
<evidence type="ECO:0000256" key="1">
    <source>
        <dbReference type="ARBA" id="ARBA00005582"/>
    </source>
</evidence>
<gene>
    <name evidence="3" type="ORF">DWZ83_05395</name>
</gene>
<dbReference type="PANTHER" id="PTHR43736:SF1">
    <property type="entry name" value="DIHYDRONEOPTERIN TRIPHOSPHATE DIPHOSPHATASE"/>
    <property type="match status" value="1"/>
</dbReference>
<dbReference type="AlphaFoldDB" id="A0A415PFY2"/>
<comment type="similarity">
    <text evidence="1">Belongs to the Nudix hydrolase family.</text>
</comment>
<dbReference type="CDD" id="cd03674">
    <property type="entry name" value="NUDIX_Hydrolase"/>
    <property type="match status" value="1"/>
</dbReference>
<protein>
    <submittedName>
        <fullName evidence="3">NUDIX domain-containing protein</fullName>
    </submittedName>
</protein>
<keyword evidence="4" id="KW-1185">Reference proteome</keyword>
<name>A0A415PFY2_9FIRM</name>